<dbReference type="InterPro" id="IPR011706">
    <property type="entry name" value="Cu-oxidase_C"/>
</dbReference>
<dbReference type="CDD" id="cd13901">
    <property type="entry name" value="CuRO_3_MaLCC_like"/>
    <property type="match status" value="1"/>
</dbReference>
<evidence type="ECO:0000259" key="8">
    <source>
        <dbReference type="Pfam" id="PF07731"/>
    </source>
</evidence>
<reference evidence="10 11" key="1">
    <citation type="journal article" date="2018" name="Nat. Ecol. Evol.">
        <title>Pezizomycetes genomes reveal the molecular basis of ectomycorrhizal truffle lifestyle.</title>
        <authorList>
            <person name="Murat C."/>
            <person name="Payen T."/>
            <person name="Noel B."/>
            <person name="Kuo A."/>
            <person name="Morin E."/>
            <person name="Chen J."/>
            <person name="Kohler A."/>
            <person name="Krizsan K."/>
            <person name="Balestrini R."/>
            <person name="Da Silva C."/>
            <person name="Montanini B."/>
            <person name="Hainaut M."/>
            <person name="Levati E."/>
            <person name="Barry K.W."/>
            <person name="Belfiori B."/>
            <person name="Cichocki N."/>
            <person name="Clum A."/>
            <person name="Dockter R.B."/>
            <person name="Fauchery L."/>
            <person name="Guy J."/>
            <person name="Iotti M."/>
            <person name="Le Tacon F."/>
            <person name="Lindquist E.A."/>
            <person name="Lipzen A."/>
            <person name="Malagnac F."/>
            <person name="Mello A."/>
            <person name="Molinier V."/>
            <person name="Miyauchi S."/>
            <person name="Poulain J."/>
            <person name="Riccioni C."/>
            <person name="Rubini A."/>
            <person name="Sitrit Y."/>
            <person name="Splivallo R."/>
            <person name="Traeger S."/>
            <person name="Wang M."/>
            <person name="Zifcakova L."/>
            <person name="Wipf D."/>
            <person name="Zambonelli A."/>
            <person name="Paolocci F."/>
            <person name="Nowrousian M."/>
            <person name="Ottonello S."/>
            <person name="Baldrian P."/>
            <person name="Spatafora J.W."/>
            <person name="Henrissat B."/>
            <person name="Nagy L.G."/>
            <person name="Aury J.M."/>
            <person name="Wincker P."/>
            <person name="Grigoriev I.V."/>
            <person name="Bonfante P."/>
            <person name="Martin F.M."/>
        </authorList>
    </citation>
    <scope>NUCLEOTIDE SEQUENCE [LARGE SCALE GENOMIC DNA]</scope>
    <source>
        <strain evidence="10 11">RN42</strain>
    </source>
</reference>
<evidence type="ECO:0000256" key="2">
    <source>
        <dbReference type="ARBA" id="ARBA00022723"/>
    </source>
</evidence>
<dbReference type="SUPFAM" id="SSF49503">
    <property type="entry name" value="Cupredoxins"/>
    <property type="match status" value="3"/>
</dbReference>
<dbReference type="FunFam" id="2.60.40.420:FF:000038">
    <property type="entry name" value="Extracellular dihydrogeodin oxidase/laccase"/>
    <property type="match status" value="1"/>
</dbReference>
<dbReference type="InterPro" id="IPR045087">
    <property type="entry name" value="Cu-oxidase_fam"/>
</dbReference>
<organism evidence="10 11">
    <name type="scientific">Ascobolus immersus RN42</name>
    <dbReference type="NCBI Taxonomy" id="1160509"/>
    <lineage>
        <taxon>Eukaryota</taxon>
        <taxon>Fungi</taxon>
        <taxon>Dikarya</taxon>
        <taxon>Ascomycota</taxon>
        <taxon>Pezizomycotina</taxon>
        <taxon>Pezizomycetes</taxon>
        <taxon>Pezizales</taxon>
        <taxon>Ascobolaceae</taxon>
        <taxon>Ascobolus</taxon>
    </lineage>
</organism>
<name>A0A3N4IAJ4_ASCIM</name>
<dbReference type="CDD" id="cd13854">
    <property type="entry name" value="CuRO_1_MaLCC_like"/>
    <property type="match status" value="1"/>
</dbReference>
<dbReference type="Pfam" id="PF00394">
    <property type="entry name" value="Cu-oxidase"/>
    <property type="match status" value="1"/>
</dbReference>
<dbReference type="InterPro" id="IPR002355">
    <property type="entry name" value="Cu_oxidase_Cu_BS"/>
</dbReference>
<dbReference type="CDD" id="cd13880">
    <property type="entry name" value="CuRO_2_MaLCC_like"/>
    <property type="match status" value="1"/>
</dbReference>
<dbReference type="OrthoDB" id="2121828at2759"/>
<gene>
    <name evidence="10" type="ORF">BJ508DRAFT_360788</name>
</gene>
<comment type="similarity">
    <text evidence="1">Belongs to the multicopper oxidase family.</text>
</comment>
<evidence type="ECO:0000259" key="7">
    <source>
        <dbReference type="Pfam" id="PF00394"/>
    </source>
</evidence>
<dbReference type="InterPro" id="IPR011707">
    <property type="entry name" value="Cu-oxidase-like_N"/>
</dbReference>
<protein>
    <recommendedName>
        <fullName evidence="12">Multicopper oxidase</fullName>
    </recommendedName>
</protein>
<evidence type="ECO:0000256" key="4">
    <source>
        <dbReference type="ARBA" id="ARBA00023002"/>
    </source>
</evidence>
<dbReference type="Proteomes" id="UP000275078">
    <property type="component" value="Unassembled WGS sequence"/>
</dbReference>
<dbReference type="FunFam" id="2.60.40.420:FF:000021">
    <property type="entry name" value="Extracellular dihydrogeodin oxidase/laccase"/>
    <property type="match status" value="1"/>
</dbReference>
<dbReference type="Gene3D" id="2.60.40.420">
    <property type="entry name" value="Cupredoxins - blue copper proteins"/>
    <property type="match status" value="3"/>
</dbReference>
<evidence type="ECO:0000256" key="6">
    <source>
        <dbReference type="ARBA" id="ARBA00023180"/>
    </source>
</evidence>
<accession>A0A3N4IAJ4</accession>
<evidence type="ECO:0000256" key="1">
    <source>
        <dbReference type="ARBA" id="ARBA00010609"/>
    </source>
</evidence>
<keyword evidence="11" id="KW-1185">Reference proteome</keyword>
<keyword evidence="5" id="KW-0186">Copper</keyword>
<evidence type="ECO:0000256" key="3">
    <source>
        <dbReference type="ARBA" id="ARBA00022737"/>
    </source>
</evidence>
<dbReference type="PROSITE" id="PS00079">
    <property type="entry name" value="MULTICOPPER_OXIDASE1"/>
    <property type="match status" value="1"/>
</dbReference>
<dbReference type="PANTHER" id="PTHR11709:SF145">
    <property type="entry name" value="LCC1"/>
    <property type="match status" value="1"/>
</dbReference>
<dbReference type="InterPro" id="IPR001117">
    <property type="entry name" value="Cu-oxidase_2nd"/>
</dbReference>
<dbReference type="Pfam" id="PF07731">
    <property type="entry name" value="Cu-oxidase_2"/>
    <property type="match status" value="1"/>
</dbReference>
<dbReference type="PROSITE" id="PS00080">
    <property type="entry name" value="MULTICOPPER_OXIDASE2"/>
    <property type="match status" value="1"/>
</dbReference>
<evidence type="ECO:0008006" key="12">
    <source>
        <dbReference type="Google" id="ProtNLM"/>
    </source>
</evidence>
<keyword evidence="3" id="KW-0677">Repeat</keyword>
<dbReference type="AlphaFoldDB" id="A0A3N4IAJ4"/>
<evidence type="ECO:0000313" key="11">
    <source>
        <dbReference type="Proteomes" id="UP000275078"/>
    </source>
</evidence>
<dbReference type="GO" id="GO:0005507">
    <property type="term" value="F:copper ion binding"/>
    <property type="evidence" value="ECO:0007669"/>
    <property type="project" value="InterPro"/>
</dbReference>
<keyword evidence="4" id="KW-0560">Oxidoreductase</keyword>
<dbReference type="InterPro" id="IPR033138">
    <property type="entry name" value="Cu_oxidase_CS"/>
</dbReference>
<feature type="domain" description="Plastocyanin-like" evidence="8">
    <location>
        <begin position="425"/>
        <end position="562"/>
    </location>
</feature>
<sequence length="596" mass="66149">MHLGKVFNTVVTALNVALPQSQTNGASKWGSLEAPTFPKFLRSNPLPGGYPWGNCTASGTNQYKEVPYTGVTRHYDFTISRKTLAPDGVTRSVIVVNGQFPGPAIEANWGDWIEVKVHNGLDYEGTAIHWHGLLQKETQWYDGVPSVTQCPIAPGTTFTYRFRADLYGSSWWHAHYSGQYAGGVLGPMIIYGPNHVDYDTDLGPVFITDWYHRDYLDIVEDVMSTNATKVRAAGVSDNNLINGRMSFDCTKTDKNCKKNAGVSNFVFQPGKKHRLRIINAGAEGLQHFSIDEHEMTVIALDFVPVEPYKTNVLKLGIAQRADIIVEAKRNSTRKSFWMRSVIETDCTPSNQPEAVAVVHYGPGRPSTTIMPSSQPWPDNSTACVDEGIDVPRPLYPIAPAPVPEKTFTIDITVGQNETGHTLWMMNNSTFRADFNDPLLLAASNGRDKFDPNSNVIDAGQAKSFRVIVNNRTPASHPMHFHGHNMYVLAQGSGEWDGVVKNAHNPLRRDTFVVPGALPPNTGANQYFVFQIDGDNPGTWPFHCHIAWHASGGLFVNFLERKNEVANLNIPYTIKQTCDQWDNWSRNHVVPTIDSGV</sequence>
<evidence type="ECO:0000259" key="9">
    <source>
        <dbReference type="Pfam" id="PF07732"/>
    </source>
</evidence>
<evidence type="ECO:0000256" key="5">
    <source>
        <dbReference type="ARBA" id="ARBA00023008"/>
    </source>
</evidence>
<dbReference type="STRING" id="1160509.A0A3N4IAJ4"/>
<keyword evidence="6" id="KW-0325">Glycoprotein</keyword>
<feature type="domain" description="Plastocyanin-like" evidence="7">
    <location>
        <begin position="204"/>
        <end position="361"/>
    </location>
</feature>
<feature type="domain" description="Plastocyanin-like" evidence="9">
    <location>
        <begin position="79"/>
        <end position="194"/>
    </location>
</feature>
<evidence type="ECO:0000313" key="10">
    <source>
        <dbReference type="EMBL" id="RPA83102.1"/>
    </source>
</evidence>
<dbReference type="PANTHER" id="PTHR11709">
    <property type="entry name" value="MULTI-COPPER OXIDASE"/>
    <property type="match status" value="1"/>
</dbReference>
<proteinExistence type="inferred from homology"/>
<dbReference type="InterPro" id="IPR008972">
    <property type="entry name" value="Cupredoxin"/>
</dbReference>
<dbReference type="Pfam" id="PF07732">
    <property type="entry name" value="Cu-oxidase_3"/>
    <property type="match status" value="1"/>
</dbReference>
<dbReference type="GO" id="GO:0016491">
    <property type="term" value="F:oxidoreductase activity"/>
    <property type="evidence" value="ECO:0007669"/>
    <property type="project" value="UniProtKB-KW"/>
</dbReference>
<dbReference type="EMBL" id="ML119667">
    <property type="protein sequence ID" value="RPA83102.1"/>
    <property type="molecule type" value="Genomic_DNA"/>
</dbReference>
<keyword evidence="2" id="KW-0479">Metal-binding</keyword>